<comment type="caution">
    <text evidence="13">The sequence shown here is derived from an EMBL/GenBank/DDBJ whole genome shotgun (WGS) entry which is preliminary data.</text>
</comment>
<dbReference type="SUPFAM" id="SSF55821">
    <property type="entry name" value="YrdC/RibB"/>
    <property type="match status" value="1"/>
</dbReference>
<dbReference type="GO" id="GO:0061710">
    <property type="term" value="F:L-threonylcarbamoyladenylate synthase"/>
    <property type="evidence" value="ECO:0007669"/>
    <property type="project" value="UniProtKB-EC"/>
</dbReference>
<organism evidence="13 14">
    <name type="scientific">Candidatus Nealsonbacteria bacterium CG11_big_fil_rev_8_21_14_0_20_35_11</name>
    <dbReference type="NCBI Taxonomy" id="1974713"/>
    <lineage>
        <taxon>Bacteria</taxon>
        <taxon>Candidatus Nealsoniibacteriota</taxon>
    </lineage>
</organism>
<dbReference type="InterPro" id="IPR017945">
    <property type="entry name" value="DHBP_synth_RibB-like_a/b_dom"/>
</dbReference>
<evidence type="ECO:0000256" key="9">
    <source>
        <dbReference type="ARBA" id="ARBA00022840"/>
    </source>
</evidence>
<keyword evidence="8" id="KW-0547">Nucleotide-binding</keyword>
<evidence type="ECO:0000256" key="10">
    <source>
        <dbReference type="ARBA" id="ARBA00029774"/>
    </source>
</evidence>
<dbReference type="InterPro" id="IPR050156">
    <property type="entry name" value="TC-AMP_synthase_SUA5"/>
</dbReference>
<evidence type="ECO:0000259" key="12">
    <source>
        <dbReference type="PROSITE" id="PS51163"/>
    </source>
</evidence>
<evidence type="ECO:0000313" key="14">
    <source>
        <dbReference type="Proteomes" id="UP000231139"/>
    </source>
</evidence>
<evidence type="ECO:0000313" key="13">
    <source>
        <dbReference type="EMBL" id="PIR02009.1"/>
    </source>
</evidence>
<dbReference type="GO" id="GO:0003725">
    <property type="term" value="F:double-stranded RNA binding"/>
    <property type="evidence" value="ECO:0007669"/>
    <property type="project" value="InterPro"/>
</dbReference>
<dbReference type="AlphaFoldDB" id="A0A2H0MZB9"/>
<dbReference type="Gene3D" id="3.90.870.10">
    <property type="entry name" value="DHBP synthase"/>
    <property type="match status" value="1"/>
</dbReference>
<reference evidence="13 14" key="1">
    <citation type="submission" date="2017-09" db="EMBL/GenBank/DDBJ databases">
        <title>Depth-based differentiation of microbial function through sediment-hosted aquifers and enrichment of novel symbionts in the deep terrestrial subsurface.</title>
        <authorList>
            <person name="Probst A.J."/>
            <person name="Ladd B."/>
            <person name="Jarett J.K."/>
            <person name="Geller-Mcgrath D.E."/>
            <person name="Sieber C.M."/>
            <person name="Emerson J.B."/>
            <person name="Anantharaman K."/>
            <person name="Thomas B.C."/>
            <person name="Malmstrom R."/>
            <person name="Stieglmeier M."/>
            <person name="Klingl A."/>
            <person name="Woyke T."/>
            <person name="Ryan C.M."/>
            <person name="Banfield J.F."/>
        </authorList>
    </citation>
    <scope>NUCLEOTIDE SEQUENCE [LARGE SCALE GENOMIC DNA]</scope>
    <source>
        <strain evidence="13">CG11_big_fil_rev_8_21_14_0_20_35_11</strain>
    </source>
</reference>
<evidence type="ECO:0000256" key="5">
    <source>
        <dbReference type="ARBA" id="ARBA00022679"/>
    </source>
</evidence>
<protein>
    <recommendedName>
        <fullName evidence="10">L-threonylcarbamoyladenylate synthase</fullName>
        <ecNumber evidence="3">2.7.7.87</ecNumber>
    </recommendedName>
    <alternativeName>
        <fullName evidence="10">L-threonylcarbamoyladenylate synthase</fullName>
    </alternativeName>
</protein>
<evidence type="ECO:0000256" key="3">
    <source>
        <dbReference type="ARBA" id="ARBA00012584"/>
    </source>
</evidence>
<dbReference type="PANTHER" id="PTHR17490:SF16">
    <property type="entry name" value="THREONYLCARBAMOYL-AMP SYNTHASE"/>
    <property type="match status" value="1"/>
</dbReference>
<dbReference type="EMBL" id="PCWK01000058">
    <property type="protein sequence ID" value="PIR02009.1"/>
    <property type="molecule type" value="Genomic_DNA"/>
</dbReference>
<evidence type="ECO:0000256" key="4">
    <source>
        <dbReference type="ARBA" id="ARBA00022490"/>
    </source>
</evidence>
<feature type="domain" description="YrdC-like" evidence="12">
    <location>
        <begin position="12"/>
        <end position="208"/>
    </location>
</feature>
<dbReference type="InterPro" id="IPR006070">
    <property type="entry name" value="Sua5-like_dom"/>
</dbReference>
<dbReference type="GO" id="GO:0008033">
    <property type="term" value="P:tRNA processing"/>
    <property type="evidence" value="ECO:0007669"/>
    <property type="project" value="UniProtKB-KW"/>
</dbReference>
<proteinExistence type="inferred from homology"/>
<keyword evidence="4" id="KW-0963">Cytoplasm</keyword>
<dbReference type="GO" id="GO:0000049">
    <property type="term" value="F:tRNA binding"/>
    <property type="evidence" value="ECO:0007669"/>
    <property type="project" value="TreeGrafter"/>
</dbReference>
<name>A0A2H0MZB9_9BACT</name>
<dbReference type="EC" id="2.7.7.87" evidence="3"/>
<evidence type="ECO:0000256" key="2">
    <source>
        <dbReference type="ARBA" id="ARBA00007663"/>
    </source>
</evidence>
<evidence type="ECO:0000256" key="11">
    <source>
        <dbReference type="ARBA" id="ARBA00048366"/>
    </source>
</evidence>
<keyword evidence="9" id="KW-0067">ATP-binding</keyword>
<dbReference type="GO" id="GO:0005737">
    <property type="term" value="C:cytoplasm"/>
    <property type="evidence" value="ECO:0007669"/>
    <property type="project" value="UniProtKB-SubCell"/>
</dbReference>
<comment type="similarity">
    <text evidence="2">Belongs to the SUA5 family.</text>
</comment>
<dbReference type="Proteomes" id="UP000231139">
    <property type="component" value="Unassembled WGS sequence"/>
</dbReference>
<keyword evidence="5" id="KW-0808">Transferase</keyword>
<evidence type="ECO:0000256" key="1">
    <source>
        <dbReference type="ARBA" id="ARBA00004496"/>
    </source>
</evidence>
<comment type="catalytic activity">
    <reaction evidence="11">
        <text>L-threonine + hydrogencarbonate + ATP = L-threonylcarbamoyladenylate + diphosphate + H2O</text>
        <dbReference type="Rhea" id="RHEA:36407"/>
        <dbReference type="ChEBI" id="CHEBI:15377"/>
        <dbReference type="ChEBI" id="CHEBI:17544"/>
        <dbReference type="ChEBI" id="CHEBI:30616"/>
        <dbReference type="ChEBI" id="CHEBI:33019"/>
        <dbReference type="ChEBI" id="CHEBI:57926"/>
        <dbReference type="ChEBI" id="CHEBI:73682"/>
        <dbReference type="EC" id="2.7.7.87"/>
    </reaction>
</comment>
<dbReference type="PANTHER" id="PTHR17490">
    <property type="entry name" value="SUA5"/>
    <property type="match status" value="1"/>
</dbReference>
<comment type="subcellular location">
    <subcellularLocation>
        <location evidence="1">Cytoplasm</location>
    </subcellularLocation>
</comment>
<evidence type="ECO:0000256" key="7">
    <source>
        <dbReference type="ARBA" id="ARBA00022695"/>
    </source>
</evidence>
<keyword evidence="6" id="KW-0819">tRNA processing</keyword>
<dbReference type="PROSITE" id="PS51163">
    <property type="entry name" value="YRDC"/>
    <property type="match status" value="1"/>
</dbReference>
<accession>A0A2H0MZB9</accession>
<dbReference type="GO" id="GO:0005524">
    <property type="term" value="F:ATP binding"/>
    <property type="evidence" value="ECO:0007669"/>
    <property type="project" value="UniProtKB-KW"/>
</dbReference>
<gene>
    <name evidence="13" type="ORF">COV62_02520</name>
</gene>
<sequence>MKISKINQKNFDRLVEEMVKAIKNGRVIVCPTDTVYGLIADAANKKAIEKIFKIKKRPKNKHIPIFVKDLKMARKLAEISKKQEKFLKSAWPGKVTAVLKRTLPRPSGFGGQAKTKIRLYGVAKETIALRIPKYELLFKLAKQLNRPLAGTSANIFGKSASTKIKEILQQFQNQKHQPDLIVDAGNLKLSKPSTVIDLTQGKPKILRK</sequence>
<dbReference type="NCBIfam" id="TIGR00057">
    <property type="entry name" value="L-threonylcarbamoyladenylate synthase"/>
    <property type="match status" value="1"/>
</dbReference>
<evidence type="ECO:0000256" key="8">
    <source>
        <dbReference type="ARBA" id="ARBA00022741"/>
    </source>
</evidence>
<keyword evidence="7" id="KW-0548">Nucleotidyltransferase</keyword>
<dbReference type="Pfam" id="PF01300">
    <property type="entry name" value="Sua5_yciO_yrdC"/>
    <property type="match status" value="1"/>
</dbReference>
<dbReference type="GO" id="GO:0006450">
    <property type="term" value="P:regulation of translational fidelity"/>
    <property type="evidence" value="ECO:0007669"/>
    <property type="project" value="TreeGrafter"/>
</dbReference>
<evidence type="ECO:0000256" key="6">
    <source>
        <dbReference type="ARBA" id="ARBA00022694"/>
    </source>
</evidence>